<dbReference type="SUPFAM" id="SSF51735">
    <property type="entry name" value="NAD(P)-binding Rossmann-fold domains"/>
    <property type="match status" value="1"/>
</dbReference>
<dbReference type="Gene3D" id="3.90.25.10">
    <property type="entry name" value="UDP-galactose 4-epimerase, domain 1"/>
    <property type="match status" value="1"/>
</dbReference>
<evidence type="ECO:0000256" key="4">
    <source>
        <dbReference type="ARBA" id="ARBA00023239"/>
    </source>
</evidence>
<dbReference type="PANTHER" id="PTHR43715">
    <property type="entry name" value="GDP-MANNOSE 4,6-DEHYDRATASE"/>
    <property type="match status" value="1"/>
</dbReference>
<sequence length="325" mass="35972">MTKTALITGITGQDGSYLTDLLLEKGYVVHGVLRRGSMTERPRLDHIDLNAPERSRLHLHYADLNDPTTLRRVVKSTRPDELYHLAGQSHFGASFDIPESTAELTAMGTLRLLEIVRDCEHPIRMLNVGSSEIFGRPDHAPQTLTTPMIPVSPYGASKAFAVNAVRIWREAFGVFAVNAICYNHESPRRGLSFVTRKIARGVARIAAGDTVPIALGSLDVSRDWGYAPEYVEAMWRMLQADTPTDLILATGQATTLQAFLVRAFETVGLDWRDHVVSDPRFVRPAEPVQLFGDTSEAASHIDWRAEVVGTDVAELMVRAELLQTS</sequence>
<comment type="caution">
    <text evidence="6">The sequence shown here is derived from an EMBL/GenBank/DDBJ whole genome shotgun (WGS) entry which is preliminary data.</text>
</comment>
<evidence type="ECO:0000256" key="3">
    <source>
        <dbReference type="ARBA" id="ARBA00011989"/>
    </source>
</evidence>
<keyword evidence="7" id="KW-1185">Reference proteome</keyword>
<comment type="cofactor">
    <cofactor evidence="1">
        <name>NADP(+)</name>
        <dbReference type="ChEBI" id="CHEBI:58349"/>
    </cofactor>
</comment>
<evidence type="ECO:0000259" key="5">
    <source>
        <dbReference type="Pfam" id="PF16363"/>
    </source>
</evidence>
<dbReference type="RefSeq" id="WP_188484396.1">
    <property type="nucleotide sequence ID" value="NZ_BMFC01000031.1"/>
</dbReference>
<keyword evidence="4" id="KW-0456">Lyase</keyword>
<dbReference type="InterPro" id="IPR036291">
    <property type="entry name" value="NAD(P)-bd_dom_sf"/>
</dbReference>
<dbReference type="Gene3D" id="3.40.50.720">
    <property type="entry name" value="NAD(P)-binding Rossmann-like Domain"/>
    <property type="match status" value="1"/>
</dbReference>
<protein>
    <recommendedName>
        <fullName evidence="3">GDP-mannose 4,6-dehydratase</fullName>
        <ecNumber evidence="3">4.2.1.47</ecNumber>
    </recommendedName>
</protein>
<organism evidence="6 7">
    <name type="scientific">Marivita lacus</name>
    <dbReference type="NCBI Taxonomy" id="1323742"/>
    <lineage>
        <taxon>Bacteria</taxon>
        <taxon>Pseudomonadati</taxon>
        <taxon>Pseudomonadota</taxon>
        <taxon>Alphaproteobacteria</taxon>
        <taxon>Rhodobacterales</taxon>
        <taxon>Roseobacteraceae</taxon>
        <taxon>Marivita</taxon>
    </lineage>
</organism>
<dbReference type="Proteomes" id="UP000645462">
    <property type="component" value="Unassembled WGS sequence"/>
</dbReference>
<dbReference type="CDD" id="cd05260">
    <property type="entry name" value="GDP_MD_SDR_e"/>
    <property type="match status" value="1"/>
</dbReference>
<accession>A0ABQ1LHC1</accession>
<name>A0ABQ1LHC1_9RHOB</name>
<dbReference type="EC" id="4.2.1.47" evidence="3"/>
<feature type="domain" description="NAD(P)-binding" evidence="5">
    <location>
        <begin position="6"/>
        <end position="312"/>
    </location>
</feature>
<dbReference type="InterPro" id="IPR016040">
    <property type="entry name" value="NAD(P)-bd_dom"/>
</dbReference>
<dbReference type="Pfam" id="PF16363">
    <property type="entry name" value="GDP_Man_Dehyd"/>
    <property type="match status" value="1"/>
</dbReference>
<reference evidence="7" key="1">
    <citation type="journal article" date="2019" name="Int. J. Syst. Evol. Microbiol.">
        <title>The Global Catalogue of Microorganisms (GCM) 10K type strain sequencing project: providing services to taxonomists for standard genome sequencing and annotation.</title>
        <authorList>
            <consortium name="The Broad Institute Genomics Platform"/>
            <consortium name="The Broad Institute Genome Sequencing Center for Infectious Disease"/>
            <person name="Wu L."/>
            <person name="Ma J."/>
        </authorList>
    </citation>
    <scope>NUCLEOTIDE SEQUENCE [LARGE SCALE GENOMIC DNA]</scope>
    <source>
        <strain evidence="7">CGMCC 1.12478</strain>
    </source>
</reference>
<evidence type="ECO:0000256" key="1">
    <source>
        <dbReference type="ARBA" id="ARBA00001937"/>
    </source>
</evidence>
<comment type="similarity">
    <text evidence="2">Belongs to the NAD(P)-dependent epimerase/dehydratase family. GDP-mannose 4,6-dehydratase subfamily.</text>
</comment>
<dbReference type="EMBL" id="BMFC01000031">
    <property type="protein sequence ID" value="GGC23850.1"/>
    <property type="molecule type" value="Genomic_DNA"/>
</dbReference>
<proteinExistence type="inferred from homology"/>
<dbReference type="InterPro" id="IPR006368">
    <property type="entry name" value="GDP_Man_deHydtase"/>
</dbReference>
<dbReference type="PANTHER" id="PTHR43715:SF1">
    <property type="entry name" value="GDP-MANNOSE 4,6 DEHYDRATASE"/>
    <property type="match status" value="1"/>
</dbReference>
<evidence type="ECO:0000256" key="2">
    <source>
        <dbReference type="ARBA" id="ARBA00009263"/>
    </source>
</evidence>
<evidence type="ECO:0000313" key="7">
    <source>
        <dbReference type="Proteomes" id="UP000645462"/>
    </source>
</evidence>
<evidence type="ECO:0000313" key="6">
    <source>
        <dbReference type="EMBL" id="GGC23850.1"/>
    </source>
</evidence>
<gene>
    <name evidence="6" type="primary">gmd</name>
    <name evidence="6" type="ORF">GCM10011363_45500</name>
</gene>